<dbReference type="NCBIfam" id="NF004064">
    <property type="entry name" value="PRK05578.1"/>
    <property type="match status" value="1"/>
</dbReference>
<evidence type="ECO:0000256" key="7">
    <source>
        <dbReference type="ARBA" id="ARBA00022801"/>
    </source>
</evidence>
<dbReference type="PROSITE" id="PS51747">
    <property type="entry name" value="CYT_DCMP_DEAMINASES_2"/>
    <property type="match status" value="1"/>
</dbReference>
<name>A0AAU0UM23_9FIRM</name>
<keyword evidence="18" id="KW-1185">Reference proteome</keyword>
<protein>
    <recommendedName>
        <fullName evidence="5 15">Cytidine deaminase</fullName>
        <ecNumber evidence="4 15">3.5.4.5</ecNumber>
    </recommendedName>
    <alternativeName>
        <fullName evidence="9 15">Cytidine aminohydrolase</fullName>
    </alternativeName>
</protein>
<proteinExistence type="inferred from homology"/>
<dbReference type="PANTHER" id="PTHR11644:SF2">
    <property type="entry name" value="CYTIDINE DEAMINASE"/>
    <property type="match status" value="1"/>
</dbReference>
<dbReference type="SUPFAM" id="SSF53927">
    <property type="entry name" value="Cytidine deaminase-like"/>
    <property type="match status" value="1"/>
</dbReference>
<dbReference type="Gene3D" id="3.40.140.10">
    <property type="entry name" value="Cytidine Deaminase, domain 2"/>
    <property type="match status" value="1"/>
</dbReference>
<accession>A0AAU0UM23</accession>
<dbReference type="InterPro" id="IPR016193">
    <property type="entry name" value="Cytidine_deaminase-like"/>
</dbReference>
<dbReference type="GO" id="GO:0008270">
    <property type="term" value="F:zinc ion binding"/>
    <property type="evidence" value="ECO:0007669"/>
    <property type="project" value="UniProtKB-UniRule"/>
</dbReference>
<comment type="catalytic activity">
    <reaction evidence="10 15">
        <text>2'-deoxycytidine + H2O + H(+) = 2'-deoxyuridine + NH4(+)</text>
        <dbReference type="Rhea" id="RHEA:13433"/>
        <dbReference type="ChEBI" id="CHEBI:15377"/>
        <dbReference type="ChEBI" id="CHEBI:15378"/>
        <dbReference type="ChEBI" id="CHEBI:15698"/>
        <dbReference type="ChEBI" id="CHEBI:16450"/>
        <dbReference type="ChEBI" id="CHEBI:28938"/>
        <dbReference type="EC" id="3.5.4.5"/>
    </reaction>
</comment>
<evidence type="ECO:0000259" key="16">
    <source>
        <dbReference type="PROSITE" id="PS51747"/>
    </source>
</evidence>
<keyword evidence="8 14" id="KW-0862">Zinc</keyword>
<feature type="binding site" evidence="14">
    <location>
        <position position="53"/>
    </location>
    <ligand>
        <name>Zn(2+)</name>
        <dbReference type="ChEBI" id="CHEBI:29105"/>
        <note>catalytic</note>
    </ligand>
</feature>
<dbReference type="GO" id="GO:0072527">
    <property type="term" value="P:pyrimidine-containing compound metabolic process"/>
    <property type="evidence" value="ECO:0007669"/>
    <property type="project" value="UniProtKB-ARBA"/>
</dbReference>
<sequence length="126" mass="13504">MTDQQLITAALLAQKNAYVPYSKFPVGAAVLTKSGKVFTGCNVENASYGSTTCAERTAIAKAVSEGEREFSAIAIVCGSGEYCSPCGSCRQIITEFGEDIRVLMANKDGEYREKLSAELLPGFFKL</sequence>
<dbReference type="CDD" id="cd01283">
    <property type="entry name" value="cytidine_deaminase"/>
    <property type="match status" value="1"/>
</dbReference>
<evidence type="ECO:0000256" key="13">
    <source>
        <dbReference type="PIRSR" id="PIRSR606262-2"/>
    </source>
</evidence>
<keyword evidence="6 14" id="KW-0479">Metal-binding</keyword>
<dbReference type="EMBL" id="CP121694">
    <property type="protein sequence ID" value="WRO21286.1"/>
    <property type="molecule type" value="Genomic_DNA"/>
</dbReference>
<dbReference type="AlphaFoldDB" id="A0AAU0UM23"/>
<evidence type="ECO:0000256" key="5">
    <source>
        <dbReference type="ARBA" id="ARBA00018266"/>
    </source>
</evidence>
<evidence type="ECO:0000256" key="12">
    <source>
        <dbReference type="PIRSR" id="PIRSR606262-1"/>
    </source>
</evidence>
<evidence type="ECO:0000256" key="3">
    <source>
        <dbReference type="ARBA" id="ARBA00006576"/>
    </source>
</evidence>
<dbReference type="KEGG" id="dbc:MFMK1_001089"/>
<comment type="function">
    <text evidence="2 15">This enzyme scavenges exogenous and endogenous cytidine and 2'-deoxycytidine for UMP synthesis.</text>
</comment>
<dbReference type="InterPro" id="IPR016192">
    <property type="entry name" value="APOBEC/CMP_deaminase_Zn-bd"/>
</dbReference>
<dbReference type="InterPro" id="IPR050202">
    <property type="entry name" value="Cyt/Deoxycyt_deaminase"/>
</dbReference>
<comment type="cofactor">
    <cofactor evidence="1 14 15">
        <name>Zn(2+)</name>
        <dbReference type="ChEBI" id="CHEBI:29105"/>
    </cofactor>
</comment>
<dbReference type="PROSITE" id="PS00903">
    <property type="entry name" value="CYT_DCMP_DEAMINASES_1"/>
    <property type="match status" value="1"/>
</dbReference>
<dbReference type="GO" id="GO:0004126">
    <property type="term" value="F:cytidine deaminase activity"/>
    <property type="evidence" value="ECO:0007669"/>
    <property type="project" value="UniProtKB-UniRule"/>
</dbReference>
<dbReference type="InterPro" id="IPR006262">
    <property type="entry name" value="Cyt_deam_tetra"/>
</dbReference>
<comment type="catalytic activity">
    <reaction evidence="11 15">
        <text>cytidine + H2O + H(+) = uridine + NH4(+)</text>
        <dbReference type="Rhea" id="RHEA:16069"/>
        <dbReference type="ChEBI" id="CHEBI:15377"/>
        <dbReference type="ChEBI" id="CHEBI:15378"/>
        <dbReference type="ChEBI" id="CHEBI:16704"/>
        <dbReference type="ChEBI" id="CHEBI:17562"/>
        <dbReference type="ChEBI" id="CHEBI:28938"/>
        <dbReference type="EC" id="3.5.4.5"/>
    </reaction>
</comment>
<feature type="binding site" evidence="14">
    <location>
        <position position="89"/>
    </location>
    <ligand>
        <name>Zn(2+)</name>
        <dbReference type="ChEBI" id="CHEBI:29105"/>
        <note>catalytic</note>
    </ligand>
</feature>
<evidence type="ECO:0000256" key="14">
    <source>
        <dbReference type="PIRSR" id="PIRSR606262-3"/>
    </source>
</evidence>
<comment type="similarity">
    <text evidence="3 15">Belongs to the cytidine and deoxycytidylate deaminase family.</text>
</comment>
<reference evidence="17 18" key="1">
    <citation type="submission" date="2023-04" db="EMBL/GenBank/DDBJ databases">
        <authorList>
            <person name="Hsu D."/>
        </authorList>
    </citation>
    <scope>NUCLEOTIDE SEQUENCE [LARGE SCALE GENOMIC DNA]</scope>
    <source>
        <strain evidence="17 18">MK1</strain>
    </source>
</reference>
<feature type="active site" description="Proton donor" evidence="12">
    <location>
        <position position="55"/>
    </location>
</feature>
<dbReference type="NCBIfam" id="TIGR01354">
    <property type="entry name" value="cyt_deam_tetra"/>
    <property type="match status" value="1"/>
</dbReference>
<dbReference type="GO" id="GO:0055086">
    <property type="term" value="P:nucleobase-containing small molecule metabolic process"/>
    <property type="evidence" value="ECO:0007669"/>
    <property type="project" value="UniProtKB-ARBA"/>
</dbReference>
<gene>
    <name evidence="17" type="ORF">MFMK1_001089</name>
</gene>
<evidence type="ECO:0000313" key="17">
    <source>
        <dbReference type="EMBL" id="WRO21286.1"/>
    </source>
</evidence>
<dbReference type="PANTHER" id="PTHR11644">
    <property type="entry name" value="CYTIDINE DEAMINASE"/>
    <property type="match status" value="1"/>
</dbReference>
<dbReference type="FunFam" id="3.40.140.10:FF:000008">
    <property type="entry name" value="Cytidine deaminase"/>
    <property type="match status" value="1"/>
</dbReference>
<evidence type="ECO:0000256" key="6">
    <source>
        <dbReference type="ARBA" id="ARBA00022723"/>
    </source>
</evidence>
<evidence type="ECO:0000256" key="11">
    <source>
        <dbReference type="ARBA" id="ARBA00049558"/>
    </source>
</evidence>
<dbReference type="EC" id="3.5.4.5" evidence="4 15"/>
<evidence type="ECO:0000256" key="8">
    <source>
        <dbReference type="ARBA" id="ARBA00022833"/>
    </source>
</evidence>
<evidence type="ECO:0000256" key="4">
    <source>
        <dbReference type="ARBA" id="ARBA00012783"/>
    </source>
</evidence>
<evidence type="ECO:0000256" key="10">
    <source>
        <dbReference type="ARBA" id="ARBA00049252"/>
    </source>
</evidence>
<dbReference type="RefSeq" id="WP_366924137.1">
    <property type="nucleotide sequence ID" value="NZ_CP121694.1"/>
</dbReference>
<organism evidence="17 18">
    <name type="scientific">Metallumcola ferriviriculae</name>
    <dbReference type="NCBI Taxonomy" id="3039180"/>
    <lineage>
        <taxon>Bacteria</taxon>
        <taxon>Bacillati</taxon>
        <taxon>Bacillota</taxon>
        <taxon>Clostridia</taxon>
        <taxon>Neomoorellales</taxon>
        <taxon>Desulfitibacteraceae</taxon>
        <taxon>Metallumcola</taxon>
    </lineage>
</organism>
<dbReference type="Pfam" id="PF00383">
    <property type="entry name" value="dCMP_cyt_deam_1"/>
    <property type="match status" value="1"/>
</dbReference>
<evidence type="ECO:0000256" key="15">
    <source>
        <dbReference type="RuleBase" id="RU364006"/>
    </source>
</evidence>
<feature type="domain" description="CMP/dCMP-type deaminase" evidence="16">
    <location>
        <begin position="1"/>
        <end position="118"/>
    </location>
</feature>
<evidence type="ECO:0000256" key="1">
    <source>
        <dbReference type="ARBA" id="ARBA00001947"/>
    </source>
</evidence>
<feature type="binding site" evidence="14">
    <location>
        <position position="86"/>
    </location>
    <ligand>
        <name>Zn(2+)</name>
        <dbReference type="ChEBI" id="CHEBI:29105"/>
        <note>catalytic</note>
    </ligand>
</feature>
<dbReference type="GO" id="GO:0005829">
    <property type="term" value="C:cytosol"/>
    <property type="evidence" value="ECO:0007669"/>
    <property type="project" value="TreeGrafter"/>
</dbReference>
<evidence type="ECO:0000256" key="2">
    <source>
        <dbReference type="ARBA" id="ARBA00003949"/>
    </source>
</evidence>
<dbReference type="InterPro" id="IPR002125">
    <property type="entry name" value="CMP_dCMP_dom"/>
</dbReference>
<dbReference type="Proteomes" id="UP001329915">
    <property type="component" value="Chromosome"/>
</dbReference>
<evidence type="ECO:0000256" key="9">
    <source>
        <dbReference type="ARBA" id="ARBA00032005"/>
    </source>
</evidence>
<evidence type="ECO:0000313" key="18">
    <source>
        <dbReference type="Proteomes" id="UP001329915"/>
    </source>
</evidence>
<dbReference type="GO" id="GO:0042802">
    <property type="term" value="F:identical protein binding"/>
    <property type="evidence" value="ECO:0007669"/>
    <property type="project" value="UniProtKB-ARBA"/>
</dbReference>
<feature type="binding site" evidence="13">
    <location>
        <begin position="42"/>
        <end position="48"/>
    </location>
    <ligand>
        <name>substrate</name>
    </ligand>
</feature>
<keyword evidence="7 15" id="KW-0378">Hydrolase</keyword>